<evidence type="ECO:0000256" key="1">
    <source>
        <dbReference type="ARBA" id="ARBA00022723"/>
    </source>
</evidence>
<feature type="compositionally biased region" description="Polar residues" evidence="6">
    <location>
        <begin position="979"/>
        <end position="996"/>
    </location>
</feature>
<feature type="compositionally biased region" description="Low complexity" evidence="6">
    <location>
        <begin position="747"/>
        <end position="756"/>
    </location>
</feature>
<dbReference type="GeneID" id="54419587"/>
<dbReference type="InterPro" id="IPR019787">
    <property type="entry name" value="Znf_PHD-finger"/>
</dbReference>
<feature type="compositionally biased region" description="Polar residues" evidence="6">
    <location>
        <begin position="654"/>
        <end position="668"/>
    </location>
</feature>
<name>A0A6G1G8K2_9PEZI</name>
<gene>
    <name evidence="8 10" type="ORF">P152DRAFT_456485</name>
</gene>
<feature type="region of interest" description="Disordered" evidence="6">
    <location>
        <begin position="492"/>
        <end position="1007"/>
    </location>
</feature>
<feature type="domain" description="PHD-type" evidence="7">
    <location>
        <begin position="432"/>
        <end position="488"/>
    </location>
</feature>
<feature type="compositionally biased region" description="Basic and acidic residues" evidence="6">
    <location>
        <begin position="997"/>
        <end position="1007"/>
    </location>
</feature>
<feature type="compositionally biased region" description="Polar residues" evidence="6">
    <location>
        <begin position="764"/>
        <end position="773"/>
    </location>
</feature>
<sequence>MGSRKRGREEMEAEEPPKLPSTLVRLRNTWEFASLMQYLFTFGRAVKVVDTDIEDFEEKCLAPDRSSKLGEIGLALLKNVSSHKGLTPEIFDEYTRRQYLAKAPERNPFGDEEEPNSFAAFDLFQQLRILHQLSVWTFVNPDRIREKMNERDADQASWRIDPFGWDADDRIYFLLDDDRFYRRTDPALPDPAPKKKSTKKPKSKSRASRASKRLRFSEDHAEDDDEEDAVANVETSEQATVEENTLGGMKWECIAITLDEYYGIIESFKKSKDPNEKDLYKRLTDSVLPIIEKREEERQRKEEKRIKDLEIMEKLAMAKRSSRLAGKKEKLKEAEAAAEEERKRRVELDLVRKEQEKQRKMEAERHNRMMTREQRLKEREVKRILHEQELRRLEEDSKRLEQEESRISERHLKAEMERRQKELESLQEDEWIFDCSVCGKHGENYDDGEHSIECETCKVWQHSACHGINKEQAENENFHFYCKDCKKREEEAKKPQPLKVKMGPSPKSTKAQKAAASPHGLTKDGRPKKKPGRPRKNPLPEGAPNGTSPAANGVPSGSPSAAPKPMVVVDVNGLFNQPRPVTHQSGPVPYQSPAFSQTFGAPMRPAYFGPPQGYSVGGATAQKNETPRPMQPAQSVQPHGYSNGHPSYTPYPATDQSSPRAVPMTSTDLPRPPSAHSPYPPPQQPPQKHMPPQTPSQANGFHPKSSPAPVFPSEGSLQFPRPEGPTANPVPIKHASPSLPPLHPHHSPSLSQPAPHFYGPPRGSSHSPQQSMPISPVKRSPHGPSHSPRHPRPMSPVNWSPRPHQQPMPVSPIKRSSQFRPSSTPEPRPVDPNQGHGAYSPVEPRQGAYSPTASAMHTSPLLPPAAGGMSPRKRPSPPHSFGSPPPGSLHNPTGQAPGIAPFTALNGASWNHSNRLTSAGATAMNVSDGSKGGLPGILSSSPRGYSPIKHMPGTQPDGNLEALPEAAHDHISGLGSPIKMNTNPLPVGEQSGSSFESKMDVDEPRDA</sequence>
<dbReference type="PANTHER" id="PTHR14296">
    <property type="entry name" value="REMODELING AND SPACING FACTOR 1"/>
    <property type="match status" value="1"/>
</dbReference>
<dbReference type="SUPFAM" id="SSF57903">
    <property type="entry name" value="FYVE/PHD zinc finger"/>
    <property type="match status" value="1"/>
</dbReference>
<feature type="compositionally biased region" description="Basic residues" evidence="6">
    <location>
        <begin position="194"/>
        <end position="214"/>
    </location>
</feature>
<reference evidence="10" key="2">
    <citation type="submission" date="2020-04" db="EMBL/GenBank/DDBJ databases">
        <authorList>
            <consortium name="NCBI Genome Project"/>
        </authorList>
    </citation>
    <scope>NUCLEOTIDE SEQUENCE</scope>
    <source>
        <strain evidence="10">CBS 781.70</strain>
    </source>
</reference>
<evidence type="ECO:0000256" key="3">
    <source>
        <dbReference type="ARBA" id="ARBA00022833"/>
    </source>
</evidence>
<feature type="region of interest" description="Disordered" evidence="6">
    <location>
        <begin position="184"/>
        <end position="241"/>
    </location>
</feature>
<dbReference type="InterPro" id="IPR011011">
    <property type="entry name" value="Znf_FYVE_PHD"/>
</dbReference>
<dbReference type="RefSeq" id="XP_033535887.1">
    <property type="nucleotide sequence ID" value="XM_033679017.1"/>
</dbReference>
<evidence type="ECO:0000256" key="4">
    <source>
        <dbReference type="PROSITE-ProRule" id="PRU00146"/>
    </source>
</evidence>
<dbReference type="AlphaFoldDB" id="A0A6G1G8K2"/>
<keyword evidence="1" id="KW-0479">Metal-binding</keyword>
<reference evidence="8 10" key="1">
    <citation type="submission" date="2020-01" db="EMBL/GenBank/DDBJ databases">
        <authorList>
            <consortium name="DOE Joint Genome Institute"/>
            <person name="Haridas S."/>
            <person name="Albert R."/>
            <person name="Binder M."/>
            <person name="Bloem J."/>
            <person name="Labutti K."/>
            <person name="Salamov A."/>
            <person name="Andreopoulos B."/>
            <person name="Baker S.E."/>
            <person name="Barry K."/>
            <person name="Bills G."/>
            <person name="Bluhm B.H."/>
            <person name="Cannon C."/>
            <person name="Castanera R."/>
            <person name="Culley D.E."/>
            <person name="Daum C."/>
            <person name="Ezra D."/>
            <person name="Gonzalez J.B."/>
            <person name="Henrissat B."/>
            <person name="Kuo A."/>
            <person name="Liang C."/>
            <person name="Lipzen A."/>
            <person name="Lutzoni F."/>
            <person name="Magnuson J."/>
            <person name="Mondo S."/>
            <person name="Nolan M."/>
            <person name="Ohm R."/>
            <person name="Pangilinan J."/>
            <person name="Park H.-J."/>
            <person name="Ramirez L."/>
            <person name="Alfaro M."/>
            <person name="Sun H."/>
            <person name="Tritt A."/>
            <person name="Yoshinaga Y."/>
            <person name="Zwiers L.-H."/>
            <person name="Turgeon B.G."/>
            <person name="Goodwin S.B."/>
            <person name="Spatafora J.W."/>
            <person name="Crous P.W."/>
            <person name="Grigoriev I.V."/>
        </authorList>
    </citation>
    <scope>NUCLEOTIDE SEQUENCE</scope>
    <source>
        <strain evidence="8 10">CBS 781.70</strain>
    </source>
</reference>
<evidence type="ECO:0000256" key="5">
    <source>
        <dbReference type="SAM" id="Coils"/>
    </source>
</evidence>
<keyword evidence="3" id="KW-0862">Zinc</keyword>
<feature type="compositionally biased region" description="Polar residues" evidence="6">
    <location>
        <begin position="545"/>
        <end position="559"/>
    </location>
</feature>
<dbReference type="InterPro" id="IPR028938">
    <property type="entry name" value="Rsf1-like"/>
</dbReference>
<dbReference type="GO" id="GO:0031213">
    <property type="term" value="C:RSF complex"/>
    <property type="evidence" value="ECO:0007669"/>
    <property type="project" value="InterPro"/>
</dbReference>
<keyword evidence="2 4" id="KW-0863">Zinc-finger</keyword>
<dbReference type="InterPro" id="IPR013083">
    <property type="entry name" value="Znf_RING/FYVE/PHD"/>
</dbReference>
<feature type="compositionally biased region" description="Acidic residues" evidence="6">
    <location>
        <begin position="220"/>
        <end position="229"/>
    </location>
</feature>
<dbReference type="GO" id="GO:0008270">
    <property type="term" value="F:zinc ion binding"/>
    <property type="evidence" value="ECO:0007669"/>
    <property type="project" value="UniProtKB-KW"/>
</dbReference>
<feature type="compositionally biased region" description="Polar residues" evidence="6">
    <location>
        <begin position="814"/>
        <end position="825"/>
    </location>
</feature>
<evidence type="ECO:0000313" key="8">
    <source>
        <dbReference type="EMBL" id="KAF1814256.1"/>
    </source>
</evidence>
<reference evidence="10" key="3">
    <citation type="submission" date="2025-04" db="UniProtKB">
        <authorList>
            <consortium name="RefSeq"/>
        </authorList>
    </citation>
    <scope>IDENTIFICATION</scope>
    <source>
        <strain evidence="10">CBS 781.70</strain>
    </source>
</reference>
<dbReference type="InterPro" id="IPR019786">
    <property type="entry name" value="Zinc_finger_PHD-type_CS"/>
</dbReference>
<evidence type="ECO:0000256" key="2">
    <source>
        <dbReference type="ARBA" id="ARBA00022771"/>
    </source>
</evidence>
<dbReference type="Gene3D" id="3.30.40.10">
    <property type="entry name" value="Zinc/RING finger domain, C3HC4 (zinc finger)"/>
    <property type="match status" value="1"/>
</dbReference>
<keyword evidence="9" id="KW-1185">Reference proteome</keyword>
<dbReference type="PROSITE" id="PS01359">
    <property type="entry name" value="ZF_PHD_1"/>
    <property type="match status" value="1"/>
</dbReference>
<dbReference type="OrthoDB" id="303107at2759"/>
<dbReference type="Proteomes" id="UP000504638">
    <property type="component" value="Unplaced"/>
</dbReference>
<feature type="compositionally biased region" description="Basic residues" evidence="6">
    <location>
        <begin position="526"/>
        <end position="536"/>
    </location>
</feature>
<dbReference type="PANTHER" id="PTHR14296:SF3">
    <property type="entry name" value="DIKAR, ISOFORM F"/>
    <property type="match status" value="1"/>
</dbReference>
<feature type="compositionally biased region" description="Polar residues" evidence="6">
    <location>
        <begin position="906"/>
        <end position="928"/>
    </location>
</feature>
<organism evidence="8">
    <name type="scientific">Eremomyces bilateralis CBS 781.70</name>
    <dbReference type="NCBI Taxonomy" id="1392243"/>
    <lineage>
        <taxon>Eukaryota</taxon>
        <taxon>Fungi</taxon>
        <taxon>Dikarya</taxon>
        <taxon>Ascomycota</taxon>
        <taxon>Pezizomycotina</taxon>
        <taxon>Dothideomycetes</taxon>
        <taxon>Dothideomycetes incertae sedis</taxon>
        <taxon>Eremomycetales</taxon>
        <taxon>Eremomycetaceae</taxon>
        <taxon>Eremomyces</taxon>
    </lineage>
</organism>
<dbReference type="CDD" id="cd22265">
    <property type="entry name" value="UDM1_RNF168"/>
    <property type="match status" value="1"/>
</dbReference>
<evidence type="ECO:0000313" key="9">
    <source>
        <dbReference type="Proteomes" id="UP000504638"/>
    </source>
</evidence>
<feature type="compositionally biased region" description="Pro residues" evidence="6">
    <location>
        <begin position="670"/>
        <end position="694"/>
    </location>
</feature>
<dbReference type="GO" id="GO:0006355">
    <property type="term" value="P:regulation of DNA-templated transcription"/>
    <property type="evidence" value="ECO:0007669"/>
    <property type="project" value="InterPro"/>
</dbReference>
<keyword evidence="5" id="KW-0175">Coiled coil</keyword>
<accession>A0A6G1G8K2</accession>
<dbReference type="Pfam" id="PF00628">
    <property type="entry name" value="PHD"/>
    <property type="match status" value="1"/>
</dbReference>
<feature type="coiled-coil region" evidence="5">
    <location>
        <begin position="292"/>
        <end position="429"/>
    </location>
</feature>
<dbReference type="PROSITE" id="PS50016">
    <property type="entry name" value="ZF_PHD_2"/>
    <property type="match status" value="1"/>
</dbReference>
<evidence type="ECO:0000256" key="6">
    <source>
        <dbReference type="SAM" id="MobiDB-lite"/>
    </source>
</evidence>
<dbReference type="InterPro" id="IPR001965">
    <property type="entry name" value="Znf_PHD"/>
</dbReference>
<proteinExistence type="predicted"/>
<evidence type="ECO:0000259" key="7">
    <source>
        <dbReference type="PROSITE" id="PS50016"/>
    </source>
</evidence>
<dbReference type="SMART" id="SM00249">
    <property type="entry name" value="PHD"/>
    <property type="match status" value="1"/>
</dbReference>
<evidence type="ECO:0000313" key="10">
    <source>
        <dbReference type="RefSeq" id="XP_033535887.1"/>
    </source>
</evidence>
<dbReference type="EMBL" id="ML975153">
    <property type="protein sequence ID" value="KAF1814256.1"/>
    <property type="molecule type" value="Genomic_DNA"/>
</dbReference>
<protein>
    <recommendedName>
        <fullName evidence="7">PHD-type domain-containing protein</fullName>
    </recommendedName>
</protein>